<feature type="transmembrane region" description="Helical" evidence="6">
    <location>
        <begin position="310"/>
        <end position="329"/>
    </location>
</feature>
<evidence type="ECO:0000256" key="2">
    <source>
        <dbReference type="ARBA" id="ARBA00022448"/>
    </source>
</evidence>
<feature type="transmembrane region" description="Helical" evidence="6">
    <location>
        <begin position="371"/>
        <end position="397"/>
    </location>
</feature>
<evidence type="ECO:0000259" key="7">
    <source>
        <dbReference type="PROSITE" id="PS50850"/>
    </source>
</evidence>
<evidence type="ECO:0000256" key="4">
    <source>
        <dbReference type="ARBA" id="ARBA00022989"/>
    </source>
</evidence>
<dbReference type="InterPro" id="IPR036259">
    <property type="entry name" value="MFS_trans_sf"/>
</dbReference>
<evidence type="ECO:0000256" key="5">
    <source>
        <dbReference type="ARBA" id="ARBA00023136"/>
    </source>
</evidence>
<dbReference type="InterPro" id="IPR020846">
    <property type="entry name" value="MFS_dom"/>
</dbReference>
<feature type="transmembrane region" description="Helical" evidence="6">
    <location>
        <begin position="403"/>
        <end position="424"/>
    </location>
</feature>
<keyword evidence="3 6" id="KW-0812">Transmembrane</keyword>
<keyword evidence="9" id="KW-1185">Reference proteome</keyword>
<dbReference type="SUPFAM" id="SSF103473">
    <property type="entry name" value="MFS general substrate transporter"/>
    <property type="match status" value="1"/>
</dbReference>
<feature type="transmembrane region" description="Helical" evidence="6">
    <location>
        <begin position="141"/>
        <end position="166"/>
    </location>
</feature>
<feature type="transmembrane region" description="Helical" evidence="6">
    <location>
        <begin position="53"/>
        <end position="74"/>
    </location>
</feature>
<reference evidence="8 9" key="1">
    <citation type="submission" date="2020-08" db="EMBL/GenBank/DDBJ databases">
        <title>Genomic Encyclopedia of Type Strains, Phase IV (KMG-IV): sequencing the most valuable type-strain genomes for metagenomic binning, comparative biology and taxonomic classification.</title>
        <authorList>
            <person name="Goeker M."/>
        </authorList>
    </citation>
    <scope>NUCLEOTIDE SEQUENCE [LARGE SCALE GENOMIC DNA]</scope>
    <source>
        <strain evidence="8 9">DSM 27568</strain>
    </source>
</reference>
<dbReference type="PANTHER" id="PTHR23505:SF79">
    <property type="entry name" value="PROTEIN SPINSTER"/>
    <property type="match status" value="1"/>
</dbReference>
<sequence length="438" mass="46333">MADSPADPSYPPARIAWWTVAVLFLLYNLSFVDRQVLNVLVGPIRASLGISDFQVSLLQGFAFAIFYTVLGIPIGWMVDHGARRKVVFAGIVCWSIAAAGCGLASRFWHLLLGRIGVAAGEATLAPAAYSLLSDIFPPSRLALPMSVMGTGASLGGAMAAVAAGYVVTTVPAGGIAIPLVGTLVGWQVALFVIGLPGLLIAPLIFTVPEPVRRGRRPKAEERGADSAFMHLRAEPRFYAGHFIGFGLFSMCNYGTTAWLPTFFIRHHGWALQSAAWVTGALTLFAGVLGGICMGMVVDRWFRAGRRDAHLIFYSCAALLQLAAVAAGTFTDSPLLAVAAFIPYTAVASHTGIAAAALQIGTPPRMRGQISAVYLLIFNLLGLGLGPSMVAVFTDFIFHDDARVGSSLLLVHAIFIPLAIACFLFSAPAMRRNVAVVSG</sequence>
<dbReference type="Gene3D" id="1.20.1250.20">
    <property type="entry name" value="MFS general substrate transporter like domains"/>
    <property type="match status" value="2"/>
</dbReference>
<feature type="transmembrane region" description="Helical" evidence="6">
    <location>
        <begin position="86"/>
        <end position="105"/>
    </location>
</feature>
<dbReference type="RefSeq" id="WP_183618841.1">
    <property type="nucleotide sequence ID" value="NZ_JACIDY010000015.1"/>
</dbReference>
<dbReference type="GO" id="GO:0016020">
    <property type="term" value="C:membrane"/>
    <property type="evidence" value="ECO:0007669"/>
    <property type="project" value="UniProtKB-SubCell"/>
</dbReference>
<evidence type="ECO:0000256" key="6">
    <source>
        <dbReference type="SAM" id="Phobius"/>
    </source>
</evidence>
<comment type="caution">
    <text evidence="8">The sequence shown here is derived from an EMBL/GenBank/DDBJ whole genome shotgun (WGS) entry which is preliminary data.</text>
</comment>
<dbReference type="PANTHER" id="PTHR23505">
    <property type="entry name" value="SPINSTER"/>
    <property type="match status" value="1"/>
</dbReference>
<dbReference type="GO" id="GO:0022857">
    <property type="term" value="F:transmembrane transporter activity"/>
    <property type="evidence" value="ECO:0007669"/>
    <property type="project" value="InterPro"/>
</dbReference>
<feature type="transmembrane region" description="Helical" evidence="6">
    <location>
        <begin position="275"/>
        <end position="298"/>
    </location>
</feature>
<dbReference type="AlphaFoldDB" id="A0A7W6C1C2"/>
<feature type="transmembrane region" description="Helical" evidence="6">
    <location>
        <begin position="186"/>
        <end position="207"/>
    </location>
</feature>
<organism evidence="8 9">
    <name type="scientific">Novosphingobium fluoreni</name>
    <dbReference type="NCBI Taxonomy" id="1391222"/>
    <lineage>
        <taxon>Bacteria</taxon>
        <taxon>Pseudomonadati</taxon>
        <taxon>Pseudomonadota</taxon>
        <taxon>Alphaproteobacteria</taxon>
        <taxon>Sphingomonadales</taxon>
        <taxon>Sphingomonadaceae</taxon>
        <taxon>Novosphingobium</taxon>
    </lineage>
</organism>
<dbReference type="Pfam" id="PF07690">
    <property type="entry name" value="MFS_1"/>
    <property type="match status" value="1"/>
</dbReference>
<accession>A0A7W6C1C2</accession>
<evidence type="ECO:0000313" key="9">
    <source>
        <dbReference type="Proteomes" id="UP000561459"/>
    </source>
</evidence>
<keyword evidence="5 6" id="KW-0472">Membrane</keyword>
<dbReference type="PROSITE" id="PS50850">
    <property type="entry name" value="MFS"/>
    <property type="match status" value="1"/>
</dbReference>
<feature type="domain" description="Major facilitator superfamily (MFS) profile" evidence="7">
    <location>
        <begin position="19"/>
        <end position="430"/>
    </location>
</feature>
<dbReference type="EMBL" id="JACIDY010000015">
    <property type="protein sequence ID" value="MBB3941691.1"/>
    <property type="molecule type" value="Genomic_DNA"/>
</dbReference>
<dbReference type="Proteomes" id="UP000561459">
    <property type="component" value="Unassembled WGS sequence"/>
</dbReference>
<evidence type="ECO:0000313" key="8">
    <source>
        <dbReference type="EMBL" id="MBB3941691.1"/>
    </source>
</evidence>
<dbReference type="InterPro" id="IPR044770">
    <property type="entry name" value="MFS_spinster-like"/>
</dbReference>
<evidence type="ECO:0000256" key="1">
    <source>
        <dbReference type="ARBA" id="ARBA00004141"/>
    </source>
</evidence>
<gene>
    <name evidence="8" type="ORF">GGR39_003372</name>
</gene>
<protein>
    <submittedName>
        <fullName evidence="8">MFS family permease</fullName>
    </submittedName>
</protein>
<keyword evidence="4 6" id="KW-1133">Transmembrane helix</keyword>
<evidence type="ECO:0000256" key="3">
    <source>
        <dbReference type="ARBA" id="ARBA00022692"/>
    </source>
</evidence>
<name>A0A7W6C1C2_9SPHN</name>
<dbReference type="InterPro" id="IPR011701">
    <property type="entry name" value="MFS"/>
</dbReference>
<proteinExistence type="predicted"/>
<feature type="transmembrane region" description="Helical" evidence="6">
    <location>
        <begin position="15"/>
        <end position="32"/>
    </location>
</feature>
<keyword evidence="2" id="KW-0813">Transport</keyword>
<feature type="transmembrane region" description="Helical" evidence="6">
    <location>
        <begin position="335"/>
        <end position="359"/>
    </location>
</feature>
<feature type="transmembrane region" description="Helical" evidence="6">
    <location>
        <begin position="237"/>
        <end position="255"/>
    </location>
</feature>
<comment type="subcellular location">
    <subcellularLocation>
        <location evidence="1">Membrane</location>
        <topology evidence="1">Multi-pass membrane protein</topology>
    </subcellularLocation>
</comment>